<dbReference type="Proteomes" id="UP000182977">
    <property type="component" value="Chromosome I"/>
</dbReference>
<dbReference type="PRINTS" id="PR00469">
    <property type="entry name" value="PNDRDTASEII"/>
</dbReference>
<gene>
    <name evidence="2" type="ORF">SAMN04488563_5244</name>
</gene>
<evidence type="ECO:0000313" key="2">
    <source>
        <dbReference type="EMBL" id="SDU76566.1"/>
    </source>
</evidence>
<protein>
    <submittedName>
        <fullName evidence="2">Putative flavoprotein involved in K+ transport</fullName>
    </submittedName>
</protein>
<dbReference type="PANTHER" id="PTHR43539:SF78">
    <property type="entry name" value="FLAVIN-CONTAINING MONOOXYGENASE"/>
    <property type="match status" value="1"/>
</dbReference>
<dbReference type="PANTHER" id="PTHR43539">
    <property type="entry name" value="FLAVIN-BINDING MONOOXYGENASE-LIKE PROTEIN (AFU_ORTHOLOGUE AFUA_4G09220)"/>
    <property type="match status" value="1"/>
</dbReference>
<dbReference type="GO" id="GO:0050660">
    <property type="term" value="F:flavin adenine dinucleotide binding"/>
    <property type="evidence" value="ECO:0007669"/>
    <property type="project" value="TreeGrafter"/>
</dbReference>
<sequence>MTTVDVLVIGAGQAGLAMGRELARANRDFVIVDGASTVGESWRRRWDSLRLFTPARHSSLPGLPFPADPDHLPDRDEVARYLSDYLSHFGLPVRLDTAVRHLRQVDGGFQAVTTQGGYIARAVVVATGPFQRPAIPALTGGLEPDIAQLHAADYRNSDQLPEGPVLVVGSGNSGVQIADELARTRPVVLAAGRRQPVLPQRLLGRDVFSWLDQLRVMNIPADSRIGRRMRERDPLIGTGPRALRRTGVRVVDRVAGAVGRALRTADGTMIEPATVIWATGYQPDYSWLDVPHAVGGDGWPQHTAGVSPIPRLHFLGLPYQRTRGSALIGWVGTDAAYLGDRLAR</sequence>
<evidence type="ECO:0000313" key="3">
    <source>
        <dbReference type="Proteomes" id="UP000182977"/>
    </source>
</evidence>
<dbReference type="InterPro" id="IPR036188">
    <property type="entry name" value="FAD/NAD-bd_sf"/>
</dbReference>
<dbReference type="AlphaFoldDB" id="A0A1H2L7Z2"/>
<accession>A0A1H2L7Z2</accession>
<dbReference type="PRINTS" id="PR00368">
    <property type="entry name" value="FADPNR"/>
</dbReference>
<keyword evidence="3" id="KW-1185">Reference proteome</keyword>
<dbReference type="InterPro" id="IPR050982">
    <property type="entry name" value="Auxin_biosynth/cation_transpt"/>
</dbReference>
<dbReference type="Pfam" id="PF13738">
    <property type="entry name" value="Pyr_redox_3"/>
    <property type="match status" value="1"/>
</dbReference>
<dbReference type="SUPFAM" id="SSF51905">
    <property type="entry name" value="FAD/NAD(P)-binding domain"/>
    <property type="match status" value="2"/>
</dbReference>
<dbReference type="Gene3D" id="3.50.50.60">
    <property type="entry name" value="FAD/NAD(P)-binding domain"/>
    <property type="match status" value="1"/>
</dbReference>
<dbReference type="OrthoDB" id="9808049at2"/>
<organism evidence="2 3">
    <name type="scientific">Jiangella alkaliphila</name>
    <dbReference type="NCBI Taxonomy" id="419479"/>
    <lineage>
        <taxon>Bacteria</taxon>
        <taxon>Bacillati</taxon>
        <taxon>Actinomycetota</taxon>
        <taxon>Actinomycetes</taxon>
        <taxon>Jiangellales</taxon>
        <taxon>Jiangellaceae</taxon>
        <taxon>Jiangella</taxon>
    </lineage>
</organism>
<reference evidence="3" key="1">
    <citation type="submission" date="2016-10" db="EMBL/GenBank/DDBJ databases">
        <authorList>
            <person name="Varghese N."/>
            <person name="Submissions S."/>
        </authorList>
    </citation>
    <scope>NUCLEOTIDE SEQUENCE [LARGE SCALE GENOMIC DNA]</scope>
    <source>
        <strain evidence="3">DSM 45079</strain>
    </source>
</reference>
<dbReference type="STRING" id="419479.SAMN04488563_5244"/>
<evidence type="ECO:0000256" key="1">
    <source>
        <dbReference type="ARBA" id="ARBA00023002"/>
    </source>
</evidence>
<keyword evidence="1" id="KW-0560">Oxidoreductase</keyword>
<proteinExistence type="predicted"/>
<dbReference type="EMBL" id="LT629791">
    <property type="protein sequence ID" value="SDU76566.1"/>
    <property type="molecule type" value="Genomic_DNA"/>
</dbReference>
<dbReference type="RefSeq" id="WP_046767709.1">
    <property type="nucleotide sequence ID" value="NZ_KQ061222.1"/>
</dbReference>
<dbReference type="GO" id="GO:0004497">
    <property type="term" value="F:monooxygenase activity"/>
    <property type="evidence" value="ECO:0007669"/>
    <property type="project" value="TreeGrafter"/>
</dbReference>
<name>A0A1H2L7Z2_9ACTN</name>